<dbReference type="AlphaFoldDB" id="A0A2T0YF54"/>
<feature type="region of interest" description="Disordered" evidence="1">
    <location>
        <begin position="73"/>
        <end position="92"/>
    </location>
</feature>
<organism evidence="2 3">
    <name type="scientific">Nesterenkonia sandarakina</name>
    <dbReference type="NCBI Taxonomy" id="272918"/>
    <lineage>
        <taxon>Bacteria</taxon>
        <taxon>Bacillati</taxon>
        <taxon>Actinomycetota</taxon>
        <taxon>Actinomycetes</taxon>
        <taxon>Micrococcales</taxon>
        <taxon>Micrococcaceae</taxon>
        <taxon>Nesterenkonia</taxon>
    </lineage>
</organism>
<evidence type="ECO:0000313" key="2">
    <source>
        <dbReference type="EMBL" id="PRZ13416.1"/>
    </source>
</evidence>
<reference evidence="2 3" key="1">
    <citation type="submission" date="2018-03" db="EMBL/GenBank/DDBJ databases">
        <title>Comparative analysis of microorganisms from saline springs in Andes Mountain Range, Colombia.</title>
        <authorList>
            <person name="Rubin E."/>
        </authorList>
    </citation>
    <scope>NUCLEOTIDE SEQUENCE [LARGE SCALE GENOMIC DNA]</scope>
    <source>
        <strain evidence="2 3">CG 35</strain>
    </source>
</reference>
<keyword evidence="3" id="KW-1185">Reference proteome</keyword>
<comment type="caution">
    <text evidence="2">The sequence shown here is derived from an EMBL/GenBank/DDBJ whole genome shotgun (WGS) entry which is preliminary data.</text>
</comment>
<name>A0A2T0YF54_9MICC</name>
<accession>A0A2T0YF54</accession>
<sequence>MSMTGGVSVDGSVKNAGLQSGWQAFLAPRHPGFTEPSDDFPKLLELQVDRGVRRSGLVEFLLFAITETARQDTSDESFSPGGITVHGENQPPGSFPQKCTVAIPLSTPLCIKNLDRRWSRESTPVAALEPTRTDSQRLAMGKHSLISQVLSGEAIWDAEEKSLFDCGLMTPLKTSVRWILARLTLPLNRDLHLRSSHSLALGPSDQAVSFRRT</sequence>
<evidence type="ECO:0000313" key="3">
    <source>
        <dbReference type="Proteomes" id="UP000238217"/>
    </source>
</evidence>
<dbReference type="EMBL" id="PVTY01000015">
    <property type="protein sequence ID" value="PRZ13416.1"/>
    <property type="molecule type" value="Genomic_DNA"/>
</dbReference>
<protein>
    <submittedName>
        <fullName evidence="2">Uncharacterized protein</fullName>
    </submittedName>
</protein>
<dbReference type="Proteomes" id="UP000238217">
    <property type="component" value="Unassembled WGS sequence"/>
</dbReference>
<gene>
    <name evidence="2" type="ORF">BCL67_11519</name>
</gene>
<evidence type="ECO:0000256" key="1">
    <source>
        <dbReference type="SAM" id="MobiDB-lite"/>
    </source>
</evidence>
<proteinExistence type="predicted"/>